<reference evidence="1" key="2">
    <citation type="journal article" date="2015" name="Data Brief">
        <title>Shoot transcriptome of the giant reed, Arundo donax.</title>
        <authorList>
            <person name="Barrero R.A."/>
            <person name="Guerrero F.D."/>
            <person name="Moolhuijzen P."/>
            <person name="Goolsby J.A."/>
            <person name="Tidwell J."/>
            <person name="Bellgard S.E."/>
            <person name="Bellgard M.I."/>
        </authorList>
    </citation>
    <scope>NUCLEOTIDE SEQUENCE</scope>
    <source>
        <tissue evidence="1">Shoot tissue taken approximately 20 cm above the soil surface</tissue>
    </source>
</reference>
<dbReference type="AlphaFoldDB" id="A0A0A8Y0N9"/>
<name>A0A0A8Y0N9_ARUDO</name>
<sequence length="28" mass="3322">MNFSASIHQWDCGKQLMLMDKPIQKNRT</sequence>
<accession>A0A0A8Y0N9</accession>
<organism evidence="1">
    <name type="scientific">Arundo donax</name>
    <name type="common">Giant reed</name>
    <name type="synonym">Donax arundinaceus</name>
    <dbReference type="NCBI Taxonomy" id="35708"/>
    <lineage>
        <taxon>Eukaryota</taxon>
        <taxon>Viridiplantae</taxon>
        <taxon>Streptophyta</taxon>
        <taxon>Embryophyta</taxon>
        <taxon>Tracheophyta</taxon>
        <taxon>Spermatophyta</taxon>
        <taxon>Magnoliopsida</taxon>
        <taxon>Liliopsida</taxon>
        <taxon>Poales</taxon>
        <taxon>Poaceae</taxon>
        <taxon>PACMAD clade</taxon>
        <taxon>Arundinoideae</taxon>
        <taxon>Arundineae</taxon>
        <taxon>Arundo</taxon>
    </lineage>
</organism>
<reference evidence="1" key="1">
    <citation type="submission" date="2014-09" db="EMBL/GenBank/DDBJ databases">
        <authorList>
            <person name="Magalhaes I.L.F."/>
            <person name="Oliveira U."/>
            <person name="Santos F.R."/>
            <person name="Vidigal T.H.D.A."/>
            <person name="Brescovit A.D."/>
            <person name="Santos A.J."/>
        </authorList>
    </citation>
    <scope>NUCLEOTIDE SEQUENCE</scope>
    <source>
        <tissue evidence="1">Shoot tissue taken approximately 20 cm above the soil surface</tissue>
    </source>
</reference>
<dbReference type="EMBL" id="GBRH01278156">
    <property type="protein sequence ID" value="JAD19739.1"/>
    <property type="molecule type" value="Transcribed_RNA"/>
</dbReference>
<protein>
    <submittedName>
        <fullName evidence="1">Uncharacterized protein</fullName>
    </submittedName>
</protein>
<evidence type="ECO:0000313" key="1">
    <source>
        <dbReference type="EMBL" id="JAD19739.1"/>
    </source>
</evidence>
<proteinExistence type="predicted"/>